<dbReference type="InterPro" id="IPR058543">
    <property type="entry name" value="Beta-prop_RSE1/DDB1/CPSF1_2nd"/>
</dbReference>
<dbReference type="Pfam" id="PF10433">
    <property type="entry name" value="Beta-prop_RSE1_1st"/>
    <property type="match status" value="1"/>
</dbReference>
<dbReference type="InterPro" id="IPR050358">
    <property type="entry name" value="RSE1/DDB1/CFT1"/>
</dbReference>
<organism evidence="8 9">
    <name type="scientific">Anaeramoeba flamelloides</name>
    <dbReference type="NCBI Taxonomy" id="1746091"/>
    <lineage>
        <taxon>Eukaryota</taxon>
        <taxon>Metamonada</taxon>
        <taxon>Anaeramoebidae</taxon>
        <taxon>Anaeramoeba</taxon>
    </lineage>
</organism>
<protein>
    <submittedName>
        <fullName evidence="8">Splicing factor 3b subunit</fullName>
    </submittedName>
</protein>
<name>A0AAV7Z1I6_9EUKA</name>
<comment type="caution">
    <text evidence="8">The sequence shown here is derived from an EMBL/GenBank/DDBJ whole genome shotgun (WGS) entry which is preliminary data.</text>
</comment>
<accession>A0AAV7Z1I6</accession>
<dbReference type="InterPro" id="IPR004871">
    <property type="entry name" value="RSE1/DDB1/CPSF1_C"/>
</dbReference>
<feature type="coiled-coil region" evidence="3">
    <location>
        <begin position="893"/>
        <end position="947"/>
    </location>
</feature>
<dbReference type="InterPro" id="IPR015943">
    <property type="entry name" value="WD40/YVTN_repeat-like_dom_sf"/>
</dbReference>
<feature type="compositionally biased region" description="Low complexity" evidence="4">
    <location>
        <begin position="708"/>
        <end position="741"/>
    </location>
</feature>
<feature type="domain" description="RSE1/DDB1/CPSF1 second beta-propeller" evidence="7">
    <location>
        <begin position="486"/>
        <end position="853"/>
    </location>
</feature>
<reference evidence="8" key="1">
    <citation type="submission" date="2022-08" db="EMBL/GenBank/DDBJ databases">
        <title>Novel sulphate-reducing endosymbionts in the free-living metamonad Anaeramoeba.</title>
        <authorList>
            <person name="Jerlstrom-Hultqvist J."/>
            <person name="Cepicka I."/>
            <person name="Gallot-Lavallee L."/>
            <person name="Salas-Leiva D."/>
            <person name="Curtis B.A."/>
            <person name="Zahonova K."/>
            <person name="Pipaliya S."/>
            <person name="Dacks J."/>
            <person name="Roger A.J."/>
        </authorList>
    </citation>
    <scope>NUCLEOTIDE SEQUENCE</scope>
    <source>
        <strain evidence="8">Busselton2</strain>
    </source>
</reference>
<dbReference type="Proteomes" id="UP001146793">
    <property type="component" value="Unassembled WGS sequence"/>
</dbReference>
<evidence type="ECO:0000259" key="5">
    <source>
        <dbReference type="Pfam" id="PF03178"/>
    </source>
</evidence>
<sequence>MSFYHLTLQQPTSIFQSTKGHFLDPNEYSIIVSKGRVITLYIISTSSQTNSLLECSTVDVFGFIRSMCVVSIPNSELDCVAITTDSGYFSLVEFNFEKQTLECIFQERISERGLKRTGLGHTVVCKNNLLLMSAIESKMMACNILETTDLKLYLSNQAILLNSQVLYVDTCWVDFNQFPQTIATLQMNCKKELSGKSFLVFYQYNPSTQQLAELEKFSVDPTSNLLIPVPGGNSSLPGGVLICSKQKITYLNNFDDKIEINLPIREGEINSTTSKSLNINCGVFCYAETDPNELNSITLYFLIQNDLGDLLKLGIKSNNGLFASFSIGYFDTIPVSTELCYLEKNYLFSPSNCESHIFYEITSWEISNINEKTFKPDLEHNHLTCIDEIGNVSPLLFSQIIQNNNKNEEEEKVKRNKSKNKNENKNERVNEKDKENEIEYEYEYEKTPTKLYCLSGTSQDSSFQILRHGLPISEILKYELTSENQPNNLWTIKSEIASKYHEYIIISYENETEIFQIKEDNLFHVDDFNLLETSVKTLECKLMYDNSIIQIYPEGIRHLKSNGEIINWTTSGQEVIEQCTANSLQVVVYLSGGSLVYFELTKEGNLPEREKIDFEEICSMDICDNVDYNYVDNNSDENQIFNQMNFNKLKSQFLVVGGWANTLQILSLSEGSILHTLCSLDIKSKPESLALIEMKNSEYNLPKNNNFSTTTSSNSSSNSSSSSSITTTISSTSQSSSSSSSLASSSSLFLIVGLDNGILIRYIVDRVNGNLNDPRIRFLSKNKPIKLKKTKIMGKNSIIALTDLIWLLYNWNRKLLITPLCSENFDQISYFNQESIPEAFISLYENQLKFFTIEKLGKNFSEELIQLTTTPRKMVTHPENGIVFLILRDFLKNNVVDKDIDNDENKLKEIKNNEIKIEMEVDVEMEKDENENENENERMKKKSLKDNWISGLAFLDPNEFNVNFQEFTEKEEVGFSLCILKKDSELFLIVGSAVSVTLLPRKCKFGYITVYKIMSNKPLQLTTKIKVENIPYCLCANGNSLIAGIGPILRIYEFDNEKLLRKSEYSKKNNLSFIVSLSIKKKKNLIFVGDISKSIFIFKYSNQTQQLTLFAKENIPRFVNTHYQDDHVLFAGDKFGNLFVNKINSYKNEEINEKVLSLSSTSSSSSSSSTRTKKMLEMNKNKSTDILQQNKLLDFENIAHFHVGEIICSIEKVLLGASSFIFYSTILGTFGALLPFVSNEDISFFSNLQMLLRKTIPTISGNDHLAWRSYYFPSKGVIDGDFCELFCSLHLETQTKIASKLKVSVPEILRRIEDLRNRIL</sequence>
<evidence type="ECO:0000256" key="2">
    <source>
        <dbReference type="ARBA" id="ARBA00023242"/>
    </source>
</evidence>
<feature type="domain" description="RSE1/DDB1/CPSF1 C-terminal" evidence="5">
    <location>
        <begin position="954"/>
        <end position="1287"/>
    </location>
</feature>
<comment type="subcellular location">
    <subcellularLocation>
        <location evidence="1">Nucleus</location>
    </subcellularLocation>
</comment>
<feature type="region of interest" description="Disordered" evidence="4">
    <location>
        <begin position="703"/>
        <end position="741"/>
    </location>
</feature>
<dbReference type="GO" id="GO:0005634">
    <property type="term" value="C:nucleus"/>
    <property type="evidence" value="ECO:0007669"/>
    <property type="project" value="UniProtKB-SubCell"/>
</dbReference>
<evidence type="ECO:0000256" key="1">
    <source>
        <dbReference type="ARBA" id="ARBA00004123"/>
    </source>
</evidence>
<evidence type="ECO:0000313" key="8">
    <source>
        <dbReference type="EMBL" id="KAJ3433494.1"/>
    </source>
</evidence>
<dbReference type="Pfam" id="PF23726">
    <property type="entry name" value="Beta-prop_RSE1_2nd"/>
    <property type="match status" value="1"/>
</dbReference>
<dbReference type="InterPro" id="IPR036322">
    <property type="entry name" value="WD40_repeat_dom_sf"/>
</dbReference>
<feature type="region of interest" description="Disordered" evidence="4">
    <location>
        <begin position="407"/>
        <end position="434"/>
    </location>
</feature>
<feature type="domain" description="RSE1/DDB1/CPSF1 first beta-propeller" evidence="6">
    <location>
        <begin position="13"/>
        <end position="389"/>
    </location>
</feature>
<dbReference type="Pfam" id="PF03178">
    <property type="entry name" value="CPSF_A"/>
    <property type="match status" value="1"/>
</dbReference>
<dbReference type="GO" id="GO:0003676">
    <property type="term" value="F:nucleic acid binding"/>
    <property type="evidence" value="ECO:0007669"/>
    <property type="project" value="InterPro"/>
</dbReference>
<dbReference type="EMBL" id="JANTQA010000047">
    <property type="protein sequence ID" value="KAJ3433494.1"/>
    <property type="molecule type" value="Genomic_DNA"/>
</dbReference>
<dbReference type="PANTHER" id="PTHR10644">
    <property type="entry name" value="DNA REPAIR/RNA PROCESSING CPSF FAMILY"/>
    <property type="match status" value="1"/>
</dbReference>
<evidence type="ECO:0000259" key="7">
    <source>
        <dbReference type="Pfam" id="PF23726"/>
    </source>
</evidence>
<keyword evidence="2" id="KW-0539">Nucleus</keyword>
<dbReference type="SUPFAM" id="SSF50978">
    <property type="entry name" value="WD40 repeat-like"/>
    <property type="match status" value="1"/>
</dbReference>
<dbReference type="InterPro" id="IPR018846">
    <property type="entry name" value="Beta-prop_RSE1/DDB1/CPSF1_1st"/>
</dbReference>
<evidence type="ECO:0000256" key="3">
    <source>
        <dbReference type="SAM" id="Coils"/>
    </source>
</evidence>
<evidence type="ECO:0000259" key="6">
    <source>
        <dbReference type="Pfam" id="PF10433"/>
    </source>
</evidence>
<keyword evidence="3" id="KW-0175">Coiled coil</keyword>
<dbReference type="Gene3D" id="2.130.10.10">
    <property type="entry name" value="YVTN repeat-like/Quinoprotein amine dehydrogenase"/>
    <property type="match status" value="2"/>
</dbReference>
<dbReference type="Gene3D" id="1.10.150.910">
    <property type="match status" value="1"/>
</dbReference>
<proteinExistence type="predicted"/>
<gene>
    <name evidence="8" type="ORF">M0812_22455</name>
</gene>
<feature type="compositionally biased region" description="Basic and acidic residues" evidence="4">
    <location>
        <begin position="420"/>
        <end position="434"/>
    </location>
</feature>
<evidence type="ECO:0000313" key="9">
    <source>
        <dbReference type="Proteomes" id="UP001146793"/>
    </source>
</evidence>
<evidence type="ECO:0000256" key="4">
    <source>
        <dbReference type="SAM" id="MobiDB-lite"/>
    </source>
</evidence>